<dbReference type="Gene3D" id="3.40.50.1000">
    <property type="entry name" value="HAD superfamily/HAD-like"/>
    <property type="match status" value="1"/>
</dbReference>
<proteinExistence type="inferred from homology"/>
<evidence type="ECO:0000256" key="3">
    <source>
        <dbReference type="ARBA" id="ARBA00022801"/>
    </source>
</evidence>
<evidence type="ECO:0000256" key="2">
    <source>
        <dbReference type="ARBA" id="ARBA00022723"/>
    </source>
</evidence>
<dbReference type="GO" id="GO:0005634">
    <property type="term" value="C:nucleus"/>
    <property type="evidence" value="ECO:0007669"/>
    <property type="project" value="UniProtKB-SubCell"/>
</dbReference>
<dbReference type="InterPro" id="IPR036412">
    <property type="entry name" value="HAD-like_sf"/>
</dbReference>
<dbReference type="PANTHER" id="PTHR20371">
    <property type="entry name" value="ENOLASE-PHOSPHATASE E1"/>
    <property type="match status" value="1"/>
</dbReference>
<dbReference type="EC" id="3.1.3.77" evidence="6"/>
<comment type="function">
    <text evidence="6">Bifunctional enzyme that catalyzes the enolization of 2,3-diketo-5-methylthiopentyl-1-phosphate (DK-MTP-1-P) into the intermediate 2-hydroxy-3-keto-5-methylthiopentenyl-1-phosphate (HK-MTPenyl-1-P), which is then dephosphorylated to form the acireductone 1,2-dihydroxy-3-keto-5-methylthiopentene (DHK-MTPene).</text>
</comment>
<feature type="binding site" evidence="6">
    <location>
        <position position="11"/>
    </location>
    <ligand>
        <name>Mg(2+)</name>
        <dbReference type="ChEBI" id="CHEBI:18420"/>
    </ligand>
</feature>
<evidence type="ECO:0000256" key="4">
    <source>
        <dbReference type="ARBA" id="ARBA00022842"/>
    </source>
</evidence>
<comment type="subunit">
    <text evidence="6">Monomer.</text>
</comment>
<dbReference type="SFLD" id="SFLDF00044">
    <property type="entry name" value="enolase-phosphatase"/>
    <property type="match status" value="1"/>
</dbReference>
<organism evidence="7 8">
    <name type="scientific">Polysphondylium violaceum</name>
    <dbReference type="NCBI Taxonomy" id="133409"/>
    <lineage>
        <taxon>Eukaryota</taxon>
        <taxon>Amoebozoa</taxon>
        <taxon>Evosea</taxon>
        <taxon>Eumycetozoa</taxon>
        <taxon>Dictyostelia</taxon>
        <taxon>Dictyosteliales</taxon>
        <taxon>Dictyosteliaceae</taxon>
        <taxon>Polysphondylium</taxon>
    </lineage>
</organism>
<feature type="binding site" evidence="6">
    <location>
        <begin position="151"/>
        <end position="152"/>
    </location>
    <ligand>
        <name>substrate</name>
    </ligand>
</feature>
<comment type="pathway">
    <text evidence="6">Amino-acid biosynthesis; L-methionine biosynthesis via salvage pathway; L-methionine from S-methyl-5-thio-alpha-D-ribose 1-phosphate: step 3/6.</text>
</comment>
<keyword evidence="5 6" id="KW-0486">Methionine biosynthesis</keyword>
<keyword evidence="3 6" id="KW-0378">Hydrolase</keyword>
<dbReference type="InterPro" id="IPR027511">
    <property type="entry name" value="ENOPH1_eukaryotes"/>
</dbReference>
<comment type="catalytic activity">
    <reaction evidence="6">
        <text>5-methylsulfanyl-2,3-dioxopentyl phosphate + H2O = 1,2-dihydroxy-5-(methylsulfanyl)pent-1-en-3-one + phosphate</text>
        <dbReference type="Rhea" id="RHEA:21700"/>
        <dbReference type="ChEBI" id="CHEBI:15377"/>
        <dbReference type="ChEBI" id="CHEBI:43474"/>
        <dbReference type="ChEBI" id="CHEBI:49252"/>
        <dbReference type="ChEBI" id="CHEBI:58828"/>
        <dbReference type="EC" id="3.1.3.77"/>
    </reaction>
</comment>
<keyword evidence="1 6" id="KW-0028">Amino-acid biosynthesis</keyword>
<dbReference type="EMBL" id="AJWJ01000216">
    <property type="protein sequence ID" value="KAF2073260.1"/>
    <property type="molecule type" value="Genomic_DNA"/>
</dbReference>
<accession>A0A8J4UYN7</accession>
<dbReference type="GO" id="GO:0000287">
    <property type="term" value="F:magnesium ion binding"/>
    <property type="evidence" value="ECO:0007669"/>
    <property type="project" value="UniProtKB-UniRule"/>
</dbReference>
<name>A0A8J4UYN7_9MYCE</name>
<evidence type="ECO:0000256" key="1">
    <source>
        <dbReference type="ARBA" id="ARBA00022605"/>
    </source>
</evidence>
<dbReference type="GO" id="GO:0005737">
    <property type="term" value="C:cytoplasm"/>
    <property type="evidence" value="ECO:0007669"/>
    <property type="project" value="UniProtKB-SubCell"/>
</dbReference>
<feature type="binding site" evidence="6">
    <location>
        <position position="210"/>
    </location>
    <ligand>
        <name>Mg(2+)</name>
        <dbReference type="ChEBI" id="CHEBI:18420"/>
    </ligand>
</feature>
<dbReference type="SFLD" id="SFLDG01129">
    <property type="entry name" value="C1.5:_HAD__Beta-PGM__Phosphata"/>
    <property type="match status" value="1"/>
</dbReference>
<keyword evidence="2 6" id="KW-0479">Metal-binding</keyword>
<dbReference type="NCBIfam" id="TIGR01691">
    <property type="entry name" value="enolase-ppase"/>
    <property type="match status" value="1"/>
</dbReference>
<dbReference type="SFLD" id="SFLDS00003">
    <property type="entry name" value="Haloacid_Dehalogenase"/>
    <property type="match status" value="1"/>
</dbReference>
<dbReference type="Pfam" id="PF00702">
    <property type="entry name" value="Hydrolase"/>
    <property type="match status" value="1"/>
</dbReference>
<dbReference type="Proteomes" id="UP000695562">
    <property type="component" value="Unassembled WGS sequence"/>
</dbReference>
<dbReference type="SFLD" id="SFLDG01133">
    <property type="entry name" value="C1.5.4:_Enolase-phosphatase_Li"/>
    <property type="match status" value="1"/>
</dbReference>
<dbReference type="AlphaFoldDB" id="A0A8J4UYN7"/>
<sequence length="260" mass="29460">MTIDTVILDIEGTTTPLTFVHDVLFPFIRKDLNNYLNSYYETYELQNDIKTLYNLYLEDIRDAAGETVIDIPKVLNPEDSSNTKQDVIKSVAANILYQMDRDRKSTALKQFQGHMWKVGYDSTILKGVVYDDVPKSFARWRDANVKMYIYSSGSIAAQKLLFNFSTHGSLIPFLSGHFDTTIGSKLESSSYTSILNAINKSPDSCLFVTDSIFEAKAAYKAGLHVCLSLRPGNNPINDPDFSLFKNVSSFEQLFDKFEFK</sequence>
<dbReference type="PANTHER" id="PTHR20371:SF1">
    <property type="entry name" value="ENOLASE-PHOSPHATASE E1"/>
    <property type="match status" value="1"/>
</dbReference>
<dbReference type="HAMAP" id="MF_03117">
    <property type="entry name" value="Salvage_MtnC_euk"/>
    <property type="match status" value="1"/>
</dbReference>
<reference evidence="7" key="1">
    <citation type="submission" date="2020-01" db="EMBL/GenBank/DDBJ databases">
        <title>Development of genomics and gene disruption for Polysphondylium violaceum indicates a role for the polyketide synthase stlB in stalk morphogenesis.</title>
        <authorList>
            <person name="Narita B."/>
            <person name="Kawabe Y."/>
            <person name="Kin K."/>
            <person name="Saito T."/>
            <person name="Gibbs R."/>
            <person name="Kuspa A."/>
            <person name="Muzny D."/>
            <person name="Queller D."/>
            <person name="Richards S."/>
            <person name="Strassman J."/>
            <person name="Sucgang R."/>
            <person name="Worley K."/>
            <person name="Schaap P."/>
        </authorList>
    </citation>
    <scope>NUCLEOTIDE SEQUENCE</scope>
    <source>
        <strain evidence="7">QSvi11</strain>
    </source>
</reference>
<dbReference type="OrthoDB" id="272500at2759"/>
<dbReference type="GO" id="GO:0019509">
    <property type="term" value="P:L-methionine salvage from methylthioadenosine"/>
    <property type="evidence" value="ECO:0007669"/>
    <property type="project" value="UniProtKB-UniRule"/>
</dbReference>
<comment type="cofactor">
    <cofactor evidence="6">
        <name>Mg(2+)</name>
        <dbReference type="ChEBI" id="CHEBI:18420"/>
    </cofactor>
    <text evidence="6">Binds 1 Mg(2+) ion per subunit.</text>
</comment>
<evidence type="ECO:0000313" key="8">
    <source>
        <dbReference type="Proteomes" id="UP000695562"/>
    </source>
</evidence>
<keyword evidence="6" id="KW-0539">Nucleus</keyword>
<feature type="binding site" evidence="6">
    <location>
        <position position="9"/>
    </location>
    <ligand>
        <name>Mg(2+)</name>
        <dbReference type="ChEBI" id="CHEBI:18420"/>
    </ligand>
</feature>
<dbReference type="CDD" id="cd01629">
    <property type="entry name" value="HAD_EP"/>
    <property type="match status" value="1"/>
</dbReference>
<gene>
    <name evidence="7" type="ORF">CYY_005422</name>
</gene>
<evidence type="ECO:0000313" key="7">
    <source>
        <dbReference type="EMBL" id="KAF2073260.1"/>
    </source>
</evidence>
<keyword evidence="8" id="KW-1185">Reference proteome</keyword>
<comment type="caution">
    <text evidence="7">The sequence shown here is derived from an EMBL/GenBank/DDBJ whole genome shotgun (WGS) entry which is preliminary data.</text>
</comment>
<keyword evidence="6" id="KW-0963">Cytoplasm</keyword>
<dbReference type="Gene3D" id="1.10.720.60">
    <property type="match status" value="1"/>
</dbReference>
<dbReference type="SUPFAM" id="SSF56784">
    <property type="entry name" value="HAD-like"/>
    <property type="match status" value="1"/>
</dbReference>
<dbReference type="InterPro" id="IPR023214">
    <property type="entry name" value="HAD_sf"/>
</dbReference>
<dbReference type="GO" id="GO:0043874">
    <property type="term" value="F:acireductone synthase activity"/>
    <property type="evidence" value="ECO:0007669"/>
    <property type="project" value="UniProtKB-EC"/>
</dbReference>
<dbReference type="InterPro" id="IPR023943">
    <property type="entry name" value="Enolase-ppase_E1"/>
</dbReference>
<comment type="similarity">
    <text evidence="6">Belongs to the HAD-like hydrolase superfamily. MasA/MtnC family.</text>
</comment>
<feature type="binding site" evidence="6">
    <location>
        <position position="185"/>
    </location>
    <ligand>
        <name>substrate</name>
    </ligand>
</feature>
<evidence type="ECO:0000256" key="5">
    <source>
        <dbReference type="ARBA" id="ARBA00023167"/>
    </source>
</evidence>
<dbReference type="UniPathway" id="UPA00904">
    <property type="reaction ID" value="UER00876"/>
</dbReference>
<comment type="pathway">
    <text evidence="6">Amino-acid biosynthesis; L-methionine biosynthesis via salvage pathway; L-methionine from S-methyl-5-thio-alpha-D-ribose 1-phosphate: step 4/6.</text>
</comment>
<protein>
    <recommendedName>
        <fullName evidence="6">Enolase-phosphatase E1</fullName>
        <ecNumber evidence="6">3.1.3.77</ecNumber>
    </recommendedName>
    <alternativeName>
        <fullName evidence="6">2,3-diketo-5-methylthio-1-phosphopentane phosphatase</fullName>
    </alternativeName>
</protein>
<comment type="subcellular location">
    <subcellularLocation>
        <location evidence="6">Cytoplasm</location>
    </subcellularLocation>
    <subcellularLocation>
        <location evidence="6">Nucleus</location>
    </subcellularLocation>
</comment>
<keyword evidence="4 6" id="KW-0460">Magnesium</keyword>
<evidence type="ECO:0000256" key="6">
    <source>
        <dbReference type="HAMAP-Rule" id="MF_03117"/>
    </source>
</evidence>